<dbReference type="InterPro" id="IPR011598">
    <property type="entry name" value="bHLH_dom"/>
</dbReference>
<feature type="compositionally biased region" description="Polar residues" evidence="1">
    <location>
        <begin position="245"/>
        <end position="256"/>
    </location>
</feature>
<evidence type="ECO:0000256" key="1">
    <source>
        <dbReference type="SAM" id="MobiDB-lite"/>
    </source>
</evidence>
<feature type="region of interest" description="Disordered" evidence="1">
    <location>
        <begin position="245"/>
        <end position="271"/>
    </location>
</feature>
<evidence type="ECO:0000313" key="3">
    <source>
        <dbReference type="EnsemblMetazoa" id="tetur25g00460.1"/>
    </source>
</evidence>
<dbReference type="PANTHER" id="PTHR19290">
    <property type="entry name" value="BASIC HELIX-LOOP-HELIX PROTEIN NEUROGENIN-RELATED"/>
    <property type="match status" value="1"/>
</dbReference>
<dbReference type="GO" id="GO:0005634">
    <property type="term" value="C:nucleus"/>
    <property type="evidence" value="ECO:0007669"/>
    <property type="project" value="TreeGrafter"/>
</dbReference>
<feature type="domain" description="BHLH" evidence="2">
    <location>
        <begin position="70"/>
        <end position="130"/>
    </location>
</feature>
<dbReference type="HOGENOM" id="CLU_759373_0_0_1"/>
<proteinExistence type="predicted"/>
<keyword evidence="4" id="KW-1185">Reference proteome</keyword>
<dbReference type="Pfam" id="PF00010">
    <property type="entry name" value="HLH"/>
    <property type="match status" value="1"/>
</dbReference>
<dbReference type="GO" id="GO:0007423">
    <property type="term" value="P:sensory organ development"/>
    <property type="evidence" value="ECO:0007669"/>
    <property type="project" value="TreeGrafter"/>
</dbReference>
<dbReference type="Proteomes" id="UP000015104">
    <property type="component" value="Unassembled WGS sequence"/>
</dbReference>
<dbReference type="GO" id="GO:0045944">
    <property type="term" value="P:positive regulation of transcription by RNA polymerase II"/>
    <property type="evidence" value="ECO:0007669"/>
    <property type="project" value="TreeGrafter"/>
</dbReference>
<dbReference type="EnsemblMetazoa" id="tetur25g00460.1">
    <property type="protein sequence ID" value="tetur25g00460.1"/>
    <property type="gene ID" value="tetur25g00460"/>
</dbReference>
<reference evidence="3" key="2">
    <citation type="submission" date="2015-06" db="UniProtKB">
        <authorList>
            <consortium name="EnsemblMetazoa"/>
        </authorList>
    </citation>
    <scope>IDENTIFICATION</scope>
</reference>
<dbReference type="GO" id="GO:0046983">
    <property type="term" value="F:protein dimerization activity"/>
    <property type="evidence" value="ECO:0007669"/>
    <property type="project" value="InterPro"/>
</dbReference>
<feature type="compositionally biased region" description="Basic and acidic residues" evidence="1">
    <location>
        <begin position="44"/>
        <end position="60"/>
    </location>
</feature>
<dbReference type="SUPFAM" id="SSF47459">
    <property type="entry name" value="HLH, helix-loop-helix DNA-binding domain"/>
    <property type="match status" value="1"/>
</dbReference>
<evidence type="ECO:0000259" key="2">
    <source>
        <dbReference type="PROSITE" id="PS50888"/>
    </source>
</evidence>
<feature type="region of interest" description="Disordered" evidence="1">
    <location>
        <begin position="44"/>
        <end position="81"/>
    </location>
</feature>
<dbReference type="InterPro" id="IPR036638">
    <property type="entry name" value="HLH_DNA-bd_sf"/>
</dbReference>
<dbReference type="GO" id="GO:0003700">
    <property type="term" value="F:DNA-binding transcription factor activity"/>
    <property type="evidence" value="ECO:0007669"/>
    <property type="project" value="TreeGrafter"/>
</dbReference>
<dbReference type="CDD" id="cd11431">
    <property type="entry name" value="bHLH_TS_taxi_Dei"/>
    <property type="match status" value="1"/>
</dbReference>
<sequence length="365" mass="40502">MEVENTSDNVNIGTTKQNGSEELVNLKIPALDKYNLRVKSIQKRIEVEKKRKNPRKEPKPKQRPPPLSKYRRKNANARERSRMQEMNQAFKALKKAVPYLKSDFAPGEDQNSKLTKITTLRLAVEYIAALSMMLSEPDQQFDNPNEINVDENNIIYPTISNEQAICSNISSPSPSVSSSPSSCSSLSLDIQSVSLNTQLRDNLLVSSQIVSQINCNNVNNNSIKGPSNQAESQFAISSCSLTPSAPSTVNNHHSSPSMPPGAPTDSTRQQLLNSSSPNLQINLHQQPAQDNLIISMEHEIADLPVSNSLPLLDADCCYSCLPDNVDPLNSDFDFKLIDSVIMPESDFDNFKFDNEILSNPLITSW</sequence>
<dbReference type="GO" id="GO:0070888">
    <property type="term" value="F:E-box binding"/>
    <property type="evidence" value="ECO:0007669"/>
    <property type="project" value="TreeGrafter"/>
</dbReference>
<dbReference type="GO" id="GO:0061564">
    <property type="term" value="P:axon development"/>
    <property type="evidence" value="ECO:0007669"/>
    <property type="project" value="TreeGrafter"/>
</dbReference>
<name>T1KWY4_TETUR</name>
<dbReference type="EMBL" id="CAEY01000675">
    <property type="status" value="NOT_ANNOTATED_CDS"/>
    <property type="molecule type" value="Genomic_DNA"/>
</dbReference>
<dbReference type="AlphaFoldDB" id="T1KWY4"/>
<dbReference type="Gene3D" id="4.10.280.10">
    <property type="entry name" value="Helix-loop-helix DNA-binding domain"/>
    <property type="match status" value="1"/>
</dbReference>
<dbReference type="eggNOG" id="KOG4395">
    <property type="taxonomic scope" value="Eukaryota"/>
</dbReference>
<feature type="compositionally biased region" description="Polar residues" evidence="1">
    <location>
        <begin position="1"/>
        <end position="20"/>
    </location>
</feature>
<protein>
    <recommendedName>
        <fullName evidence="2">BHLH domain-containing protein</fullName>
    </recommendedName>
</protein>
<evidence type="ECO:0000313" key="4">
    <source>
        <dbReference type="Proteomes" id="UP000015104"/>
    </source>
</evidence>
<organism evidence="3 4">
    <name type="scientific">Tetranychus urticae</name>
    <name type="common">Two-spotted spider mite</name>
    <dbReference type="NCBI Taxonomy" id="32264"/>
    <lineage>
        <taxon>Eukaryota</taxon>
        <taxon>Metazoa</taxon>
        <taxon>Ecdysozoa</taxon>
        <taxon>Arthropoda</taxon>
        <taxon>Chelicerata</taxon>
        <taxon>Arachnida</taxon>
        <taxon>Acari</taxon>
        <taxon>Acariformes</taxon>
        <taxon>Trombidiformes</taxon>
        <taxon>Prostigmata</taxon>
        <taxon>Eleutherengona</taxon>
        <taxon>Raphignathae</taxon>
        <taxon>Tetranychoidea</taxon>
        <taxon>Tetranychidae</taxon>
        <taxon>Tetranychus</taxon>
    </lineage>
</organism>
<feature type="region of interest" description="Disordered" evidence="1">
    <location>
        <begin position="1"/>
        <end position="22"/>
    </location>
</feature>
<dbReference type="SMART" id="SM00353">
    <property type="entry name" value="HLH"/>
    <property type="match status" value="1"/>
</dbReference>
<dbReference type="InterPro" id="IPR050359">
    <property type="entry name" value="bHLH_transcription_factors"/>
</dbReference>
<accession>T1KWY4</accession>
<reference evidence="4" key="1">
    <citation type="submission" date="2011-08" db="EMBL/GenBank/DDBJ databases">
        <authorList>
            <person name="Rombauts S."/>
        </authorList>
    </citation>
    <scope>NUCLEOTIDE SEQUENCE</scope>
    <source>
        <strain evidence="4">London</strain>
    </source>
</reference>
<dbReference type="PROSITE" id="PS50888">
    <property type="entry name" value="BHLH"/>
    <property type="match status" value="1"/>
</dbReference>